<comment type="caution">
    <text evidence="1">The sequence shown here is derived from an EMBL/GenBank/DDBJ whole genome shotgun (WGS) entry which is preliminary data.</text>
</comment>
<proteinExistence type="predicted"/>
<keyword evidence="2" id="KW-1185">Reference proteome</keyword>
<protein>
    <submittedName>
        <fullName evidence="1">Uncharacterized protein</fullName>
    </submittedName>
</protein>
<dbReference type="EMBL" id="QGKV02000759">
    <property type="protein sequence ID" value="KAF3561355.1"/>
    <property type="molecule type" value="Genomic_DNA"/>
</dbReference>
<dbReference type="Proteomes" id="UP000266723">
    <property type="component" value="Unassembled WGS sequence"/>
</dbReference>
<reference evidence="1 2" key="1">
    <citation type="journal article" date="2020" name="BMC Genomics">
        <title>Intraspecific diversification of the crop wild relative Brassica cretica Lam. using demographic model selection.</title>
        <authorList>
            <person name="Kioukis A."/>
            <person name="Michalopoulou V.A."/>
            <person name="Briers L."/>
            <person name="Pirintsos S."/>
            <person name="Studholme D.J."/>
            <person name="Pavlidis P."/>
            <person name="Sarris P.F."/>
        </authorList>
    </citation>
    <scope>NUCLEOTIDE SEQUENCE [LARGE SCALE GENOMIC DNA]</scope>
    <source>
        <strain evidence="2">cv. PFS-1207/04</strain>
    </source>
</reference>
<evidence type="ECO:0000313" key="2">
    <source>
        <dbReference type="Proteomes" id="UP000266723"/>
    </source>
</evidence>
<name>A0ABQ7CNU2_BRACR</name>
<gene>
    <name evidence="1" type="ORF">DY000_02012705</name>
</gene>
<accession>A0ABQ7CNU2</accession>
<sequence length="53" mass="6054">MKGLSFGLLRNSGMQFSSTDAAFTRTKKKNFVHELELEISPLIIVMYFQGTNR</sequence>
<organism evidence="1 2">
    <name type="scientific">Brassica cretica</name>
    <name type="common">Mustard</name>
    <dbReference type="NCBI Taxonomy" id="69181"/>
    <lineage>
        <taxon>Eukaryota</taxon>
        <taxon>Viridiplantae</taxon>
        <taxon>Streptophyta</taxon>
        <taxon>Embryophyta</taxon>
        <taxon>Tracheophyta</taxon>
        <taxon>Spermatophyta</taxon>
        <taxon>Magnoliopsida</taxon>
        <taxon>eudicotyledons</taxon>
        <taxon>Gunneridae</taxon>
        <taxon>Pentapetalae</taxon>
        <taxon>rosids</taxon>
        <taxon>malvids</taxon>
        <taxon>Brassicales</taxon>
        <taxon>Brassicaceae</taxon>
        <taxon>Brassiceae</taxon>
        <taxon>Brassica</taxon>
    </lineage>
</organism>
<evidence type="ECO:0000313" key="1">
    <source>
        <dbReference type="EMBL" id="KAF3561355.1"/>
    </source>
</evidence>